<evidence type="ECO:0000313" key="1">
    <source>
        <dbReference type="EMBL" id="KNF01171.1"/>
    </source>
</evidence>
<keyword evidence="2" id="KW-1185">Reference proteome</keyword>
<sequence>MSKHHSEMEERRNNHGEFPTHLEIRPVYWGFVRLASKCDTTEDIRHLQSNTCDVDVKRVSLREGKMALAKLQSNLLPLLHQQLTTLLGVLDPWGLMTSQANSILQLILEMQAALEHNLDQIKVALNTLCPEESQDKSSSSGDQHNKHLKLFKLNCLDSMLTEQLFKYMQANFQEAFVLLEQVALCTGTYDEPFKISTVRERWVRYAKYYQILFEEIHQWINRYELDNCKQQWRGPFEDIVQHLSDFTKWANILMINREQDNSPTHHGLTGKSPGNSMSEHKLAKSMIPVAKLWRLFFRKLSRRGMNNKRLPPFTNMCTDQLSYPNWL</sequence>
<dbReference type="EMBL" id="AJIL01000031">
    <property type="protein sequence ID" value="KNF01171.1"/>
    <property type="molecule type" value="Genomic_DNA"/>
</dbReference>
<accession>A0A0L0VPH7</accession>
<name>A0A0L0VPH7_9BASI</name>
<protein>
    <submittedName>
        <fullName evidence="1">Uncharacterized protein</fullName>
    </submittedName>
</protein>
<reference evidence="2" key="1">
    <citation type="submission" date="2014-03" db="EMBL/GenBank/DDBJ databases">
        <title>The Genome Sequence of Puccinia striiformis f. sp. tritici PST-78.</title>
        <authorList>
            <consortium name="The Broad Institute Genome Sequencing Platform"/>
            <person name="Cuomo C."/>
            <person name="Hulbert S."/>
            <person name="Chen X."/>
            <person name="Walker B."/>
            <person name="Young S.K."/>
            <person name="Zeng Q."/>
            <person name="Gargeya S."/>
            <person name="Fitzgerald M."/>
            <person name="Haas B."/>
            <person name="Abouelleil A."/>
            <person name="Alvarado L."/>
            <person name="Arachchi H.M."/>
            <person name="Berlin A.M."/>
            <person name="Chapman S.B."/>
            <person name="Goldberg J."/>
            <person name="Griggs A."/>
            <person name="Gujja S."/>
            <person name="Hansen M."/>
            <person name="Howarth C."/>
            <person name="Imamovic A."/>
            <person name="Larimer J."/>
            <person name="McCowan C."/>
            <person name="Montmayeur A."/>
            <person name="Murphy C."/>
            <person name="Neiman D."/>
            <person name="Pearson M."/>
            <person name="Priest M."/>
            <person name="Roberts A."/>
            <person name="Saif S."/>
            <person name="Shea T."/>
            <person name="Sisk P."/>
            <person name="Sykes S."/>
            <person name="Wortman J."/>
            <person name="Nusbaum C."/>
            <person name="Birren B."/>
        </authorList>
    </citation>
    <scope>NUCLEOTIDE SEQUENCE [LARGE SCALE GENOMIC DNA]</scope>
    <source>
        <strain evidence="2">race PST-78</strain>
    </source>
</reference>
<dbReference type="PANTHER" id="PTHR33069:SF3">
    <property type="entry name" value="DYNEIN HEAVY CHAIN TAIL DOMAIN-CONTAINING PROTEIN"/>
    <property type="match status" value="1"/>
</dbReference>
<dbReference type="PANTHER" id="PTHR33069">
    <property type="entry name" value="CHROMOSOME 7, WHOLE GENOME SHOTGUN SEQUENCE-RELATED"/>
    <property type="match status" value="1"/>
</dbReference>
<dbReference type="Proteomes" id="UP000054564">
    <property type="component" value="Unassembled WGS sequence"/>
</dbReference>
<proteinExistence type="predicted"/>
<evidence type="ECO:0000313" key="2">
    <source>
        <dbReference type="Proteomes" id="UP000054564"/>
    </source>
</evidence>
<organism evidence="1 2">
    <name type="scientific">Puccinia striiformis f. sp. tritici PST-78</name>
    <dbReference type="NCBI Taxonomy" id="1165861"/>
    <lineage>
        <taxon>Eukaryota</taxon>
        <taxon>Fungi</taxon>
        <taxon>Dikarya</taxon>
        <taxon>Basidiomycota</taxon>
        <taxon>Pucciniomycotina</taxon>
        <taxon>Pucciniomycetes</taxon>
        <taxon>Pucciniales</taxon>
        <taxon>Pucciniaceae</taxon>
        <taxon>Puccinia</taxon>
    </lineage>
</organism>
<comment type="caution">
    <text evidence="1">The sequence shown here is derived from an EMBL/GenBank/DDBJ whole genome shotgun (WGS) entry which is preliminary data.</text>
</comment>
<dbReference type="AlphaFoldDB" id="A0A0L0VPH7"/>
<gene>
    <name evidence="1" type="ORF">PSTG_05525</name>
</gene>